<dbReference type="InterPro" id="IPR022409">
    <property type="entry name" value="PKD/Chitinase_dom"/>
</dbReference>
<dbReference type="AlphaFoldDB" id="A0A6N8J5J8"/>
<dbReference type="PROSITE" id="PS50093">
    <property type="entry name" value="PKD"/>
    <property type="match status" value="1"/>
</dbReference>
<dbReference type="EMBL" id="WRXO01000001">
    <property type="protein sequence ID" value="MVT39489.1"/>
    <property type="molecule type" value="Genomic_DNA"/>
</dbReference>
<feature type="signal peptide" evidence="1">
    <location>
        <begin position="1"/>
        <end position="20"/>
    </location>
</feature>
<dbReference type="InterPro" id="IPR000601">
    <property type="entry name" value="PKD_dom"/>
</dbReference>
<feature type="domain" description="PKD" evidence="2">
    <location>
        <begin position="47"/>
        <end position="100"/>
    </location>
</feature>
<proteinExistence type="predicted"/>
<reference evidence="3 4" key="1">
    <citation type="submission" date="2019-12" db="EMBL/GenBank/DDBJ databases">
        <title>The draft genomic sequence of strain Chitinophaga oryziterrae JCM 16595.</title>
        <authorList>
            <person name="Zhang X."/>
        </authorList>
    </citation>
    <scope>NUCLEOTIDE SEQUENCE [LARGE SCALE GENOMIC DNA]</scope>
    <source>
        <strain evidence="3 4">JCM 16595</strain>
    </source>
</reference>
<gene>
    <name evidence="3" type="ORF">GO495_02720</name>
</gene>
<accession>A0A6N8J5J8</accession>
<dbReference type="PROSITE" id="PS51257">
    <property type="entry name" value="PROKAR_LIPOPROTEIN"/>
    <property type="match status" value="1"/>
</dbReference>
<dbReference type="SUPFAM" id="SSF49344">
    <property type="entry name" value="CBD9-like"/>
    <property type="match status" value="1"/>
</dbReference>
<keyword evidence="4" id="KW-1185">Reference proteome</keyword>
<dbReference type="SMART" id="SM00089">
    <property type="entry name" value="PKD"/>
    <property type="match status" value="1"/>
</dbReference>
<comment type="caution">
    <text evidence="3">The sequence shown here is derived from an EMBL/GenBank/DDBJ whole genome shotgun (WGS) entry which is preliminary data.</text>
</comment>
<sequence length="284" mass="31203">MQLKHIFSFFLLVTVLAACKKDNNTPEADVFYAVSISGYDVTFTNTTTGAVSYKWDFGDSTTSTEASPVHTYPGKGKYVPTLYATTKEGRVTEASTVVYIAKSSPVKLDDSTLSDWDNVTTSETISGAGETYFKKSKIDYDANYIYFYFEMNSNKNNGDIFDFYLDTDNDATTGLLTGTFPDGGYDVLLEGGVLANWFDVYNHSGAQDAFSFQPTGVAEFYTVGTVVQDGTTLKFEMRLVRSKIKGLAATKAFRVGIQTTKSDWSATLGNMPNANQSSILVNFE</sequence>
<dbReference type="OrthoDB" id="7443339at2"/>
<evidence type="ECO:0000256" key="1">
    <source>
        <dbReference type="SAM" id="SignalP"/>
    </source>
</evidence>
<dbReference type="SUPFAM" id="SSF49299">
    <property type="entry name" value="PKD domain"/>
    <property type="match status" value="1"/>
</dbReference>
<dbReference type="Gene3D" id="2.60.40.10">
    <property type="entry name" value="Immunoglobulins"/>
    <property type="match status" value="1"/>
</dbReference>
<keyword evidence="1" id="KW-0732">Signal</keyword>
<dbReference type="CDD" id="cd00146">
    <property type="entry name" value="PKD"/>
    <property type="match status" value="1"/>
</dbReference>
<organism evidence="3 4">
    <name type="scientific">Chitinophaga oryziterrae</name>
    <dbReference type="NCBI Taxonomy" id="1031224"/>
    <lineage>
        <taxon>Bacteria</taxon>
        <taxon>Pseudomonadati</taxon>
        <taxon>Bacteroidota</taxon>
        <taxon>Chitinophagia</taxon>
        <taxon>Chitinophagales</taxon>
        <taxon>Chitinophagaceae</taxon>
        <taxon>Chitinophaga</taxon>
    </lineage>
</organism>
<evidence type="ECO:0000313" key="4">
    <source>
        <dbReference type="Proteomes" id="UP000468388"/>
    </source>
</evidence>
<dbReference type="InterPro" id="IPR035986">
    <property type="entry name" value="PKD_dom_sf"/>
</dbReference>
<dbReference type="Proteomes" id="UP000468388">
    <property type="component" value="Unassembled WGS sequence"/>
</dbReference>
<dbReference type="RefSeq" id="WP_157298163.1">
    <property type="nucleotide sequence ID" value="NZ_BAAAZB010000005.1"/>
</dbReference>
<feature type="chain" id="PRO_5026738807" evidence="1">
    <location>
        <begin position="21"/>
        <end position="284"/>
    </location>
</feature>
<dbReference type="Gene3D" id="2.60.40.1190">
    <property type="match status" value="1"/>
</dbReference>
<evidence type="ECO:0000313" key="3">
    <source>
        <dbReference type="EMBL" id="MVT39489.1"/>
    </source>
</evidence>
<protein>
    <submittedName>
        <fullName evidence="3">PKD domain-containing protein</fullName>
    </submittedName>
</protein>
<dbReference type="InterPro" id="IPR013783">
    <property type="entry name" value="Ig-like_fold"/>
</dbReference>
<evidence type="ECO:0000259" key="2">
    <source>
        <dbReference type="PROSITE" id="PS50093"/>
    </source>
</evidence>
<dbReference type="Pfam" id="PF18911">
    <property type="entry name" value="PKD_4"/>
    <property type="match status" value="1"/>
</dbReference>
<name>A0A6N8J5J8_9BACT</name>